<dbReference type="Proteomes" id="UP000294530">
    <property type="component" value="Unassembled WGS sequence"/>
</dbReference>
<proteinExistence type="predicted"/>
<dbReference type="RefSeq" id="XP_067815169.1">
    <property type="nucleotide sequence ID" value="XM_067961101.1"/>
</dbReference>
<feature type="transmembrane region" description="Helical" evidence="1">
    <location>
        <begin position="186"/>
        <end position="207"/>
    </location>
</feature>
<dbReference type="EMBL" id="SHOA02000013">
    <property type="protein sequence ID" value="TDH65670.1"/>
    <property type="molecule type" value="Genomic_DNA"/>
</dbReference>
<keyword evidence="1" id="KW-0812">Transmembrane</keyword>
<keyword evidence="1" id="KW-1133">Transmembrane helix</keyword>
<dbReference type="AlphaFoldDB" id="A0A976IB89"/>
<gene>
    <name evidence="2" type="ORF">CCR75_003004</name>
</gene>
<protein>
    <submittedName>
        <fullName evidence="2">Uncharacterized protein</fullName>
    </submittedName>
</protein>
<accession>A0A976IB89</accession>
<dbReference type="OrthoDB" id="156063at2759"/>
<comment type="caution">
    <text evidence="2">The sequence shown here is derived from an EMBL/GenBank/DDBJ whole genome shotgun (WGS) entry which is preliminary data.</text>
</comment>
<evidence type="ECO:0000313" key="2">
    <source>
        <dbReference type="EMBL" id="TDH65670.1"/>
    </source>
</evidence>
<sequence length="321" mass="36312">MTSHATPTRLFVRCKRFVYGATTATSGTVQVLANHEIRNVFWRNMKTLLIMAVVLSGVLHMLLLPVEWICTLFLRPETVDASVRAFRYAAASTIPFFLISVGRLFSVNMFEKAFFAGLASRDAELANMIKKKKAIRWDREYFFHLLRFGLRQIGFGLVALLAQPLLGVLIPIVQFGYRIRHMEASFLVPLLVAFVVPATREVALQLVHRWLDSRAMVRELFDPIITRLKATAKNGDSDVSTDLLTDMEIDSEQFDSRKKQRDWHQSGSDAARLGFGLIFCYMLQVPFLGPFTWFVGFASAGLYAPELVNLHAFGSANKKVL</sequence>
<reference evidence="2 3" key="1">
    <citation type="journal article" date="2021" name="Genome Biol.">
        <title>AFLAP: assembly-free linkage analysis pipeline using k-mers from genome sequencing data.</title>
        <authorList>
            <person name="Fletcher K."/>
            <person name="Zhang L."/>
            <person name="Gil J."/>
            <person name="Han R."/>
            <person name="Cavanaugh K."/>
            <person name="Michelmore R."/>
        </authorList>
    </citation>
    <scope>NUCLEOTIDE SEQUENCE [LARGE SCALE GENOMIC DNA]</scope>
    <source>
        <strain evidence="2 3">SF5</strain>
    </source>
</reference>
<dbReference type="KEGG" id="blac:94346772"/>
<keyword evidence="1" id="KW-0472">Membrane</keyword>
<evidence type="ECO:0000313" key="3">
    <source>
        <dbReference type="Proteomes" id="UP000294530"/>
    </source>
</evidence>
<organism evidence="2 3">
    <name type="scientific">Bremia lactucae</name>
    <name type="common">Lettuce downy mildew</name>
    <dbReference type="NCBI Taxonomy" id="4779"/>
    <lineage>
        <taxon>Eukaryota</taxon>
        <taxon>Sar</taxon>
        <taxon>Stramenopiles</taxon>
        <taxon>Oomycota</taxon>
        <taxon>Peronosporomycetes</taxon>
        <taxon>Peronosporales</taxon>
        <taxon>Peronosporaceae</taxon>
        <taxon>Bremia</taxon>
    </lineage>
</organism>
<feature type="transmembrane region" description="Helical" evidence="1">
    <location>
        <begin position="48"/>
        <end position="74"/>
    </location>
</feature>
<feature type="transmembrane region" description="Helical" evidence="1">
    <location>
        <begin position="273"/>
        <end position="295"/>
    </location>
</feature>
<name>A0A976IB89_BRELC</name>
<feature type="transmembrane region" description="Helical" evidence="1">
    <location>
        <begin position="153"/>
        <end position="174"/>
    </location>
</feature>
<feature type="transmembrane region" description="Helical" evidence="1">
    <location>
        <begin position="86"/>
        <end position="105"/>
    </location>
</feature>
<keyword evidence="3" id="KW-1185">Reference proteome</keyword>
<dbReference type="GeneID" id="94346772"/>
<evidence type="ECO:0000256" key="1">
    <source>
        <dbReference type="SAM" id="Phobius"/>
    </source>
</evidence>